<evidence type="ECO:0000256" key="3">
    <source>
        <dbReference type="ARBA" id="ARBA00023098"/>
    </source>
</evidence>
<evidence type="ECO:0000256" key="1">
    <source>
        <dbReference type="ARBA" id="ARBA00022516"/>
    </source>
</evidence>
<dbReference type="OrthoDB" id="8442777at2"/>
<accession>A0A557QY42</accession>
<evidence type="ECO:0000313" key="5">
    <source>
        <dbReference type="Proteomes" id="UP000319502"/>
    </source>
</evidence>
<keyword evidence="5" id="KW-1185">Reference proteome</keyword>
<protein>
    <submittedName>
        <fullName evidence="4">DUF479 domain-containing protein</fullName>
    </submittedName>
</protein>
<dbReference type="AlphaFoldDB" id="A0A557QY42"/>
<dbReference type="InterPro" id="IPR007431">
    <property type="entry name" value="ACP_PD"/>
</dbReference>
<keyword evidence="2" id="KW-0378">Hydrolase</keyword>
<dbReference type="PANTHER" id="PTHR38764:SF1">
    <property type="entry name" value="ACYL CARRIER PROTEIN PHOSPHODIESTERASE"/>
    <property type="match status" value="1"/>
</dbReference>
<dbReference type="RefSeq" id="WP_144309273.1">
    <property type="nucleotide sequence ID" value="NZ_VMNK01000006.1"/>
</dbReference>
<sequence length="197" mass="21787">MNFLAHLWLAGPDEGARLGAVAGDFVKGMLPGDLPADIAGGVALHRGIDAFADTHPAFQRSRERVTGPHRRFAGVMVDMFYDHFLAAEWPAWHPDEALPDYAARQYALLAAHRHRLPPRAAPVVARMVEHDWLSSYREVDTIVYALDRIARRLKRPDAFLGCGEVLRTHYAGFGEDAGVFLADAQAFARRFKTPSGG</sequence>
<evidence type="ECO:0000256" key="2">
    <source>
        <dbReference type="ARBA" id="ARBA00022801"/>
    </source>
</evidence>
<dbReference type="PIRSF" id="PIRSF011489">
    <property type="entry name" value="DUF479"/>
    <property type="match status" value="1"/>
</dbReference>
<dbReference type="EMBL" id="VMNK01000006">
    <property type="protein sequence ID" value="TVO57823.1"/>
    <property type="molecule type" value="Genomic_DNA"/>
</dbReference>
<reference evidence="4 5" key="1">
    <citation type="submission" date="2019-07" db="EMBL/GenBank/DDBJ databases">
        <title>The pathways for chlorine oxyanion respiration interact through the shared metabolite chlorate.</title>
        <authorList>
            <person name="Barnum T.P."/>
            <person name="Cheng Y."/>
            <person name="Hill K.A."/>
            <person name="Lucas L.N."/>
            <person name="Carlson H.K."/>
            <person name="Coates J.D."/>
        </authorList>
    </citation>
    <scope>NUCLEOTIDE SEQUENCE [LARGE SCALE GENOMIC DNA]</scope>
    <source>
        <strain evidence="4 5">SFB-3</strain>
    </source>
</reference>
<dbReference type="GO" id="GO:0006633">
    <property type="term" value="P:fatty acid biosynthetic process"/>
    <property type="evidence" value="ECO:0007669"/>
    <property type="project" value="InterPro"/>
</dbReference>
<keyword evidence="3" id="KW-0443">Lipid metabolism</keyword>
<dbReference type="Proteomes" id="UP000319502">
    <property type="component" value="Unassembled WGS sequence"/>
</dbReference>
<evidence type="ECO:0000313" key="4">
    <source>
        <dbReference type="EMBL" id="TVO57823.1"/>
    </source>
</evidence>
<comment type="caution">
    <text evidence="4">The sequence shown here is derived from an EMBL/GenBank/DDBJ whole genome shotgun (WGS) entry which is preliminary data.</text>
</comment>
<organism evidence="4 5">
    <name type="scientific">Denitromonas halophila</name>
    <dbReference type="NCBI Taxonomy" id="1629404"/>
    <lineage>
        <taxon>Bacteria</taxon>
        <taxon>Pseudomonadati</taxon>
        <taxon>Pseudomonadota</taxon>
        <taxon>Betaproteobacteria</taxon>
        <taxon>Rhodocyclales</taxon>
        <taxon>Zoogloeaceae</taxon>
        <taxon>Denitromonas</taxon>
    </lineage>
</organism>
<gene>
    <name evidence="4" type="ORF">FHP91_09175</name>
</gene>
<dbReference type="GO" id="GO:0008770">
    <property type="term" value="F:[acyl-carrier-protein] phosphodiesterase activity"/>
    <property type="evidence" value="ECO:0007669"/>
    <property type="project" value="InterPro"/>
</dbReference>
<dbReference type="PANTHER" id="PTHR38764">
    <property type="entry name" value="ACYL CARRIER PROTEIN PHOSPHODIESTERASE"/>
    <property type="match status" value="1"/>
</dbReference>
<proteinExistence type="predicted"/>
<name>A0A557QY42_9RHOO</name>
<keyword evidence="1" id="KW-0444">Lipid biosynthesis</keyword>
<dbReference type="Pfam" id="PF04336">
    <property type="entry name" value="ACP_PD"/>
    <property type="match status" value="1"/>
</dbReference>